<reference evidence="2" key="1">
    <citation type="journal article" date="2019" name="Int. J. Syst. Evol. Microbiol.">
        <title>The Global Catalogue of Microorganisms (GCM) 10K type strain sequencing project: providing services to taxonomists for standard genome sequencing and annotation.</title>
        <authorList>
            <consortium name="The Broad Institute Genomics Platform"/>
            <consortium name="The Broad Institute Genome Sequencing Center for Infectious Disease"/>
            <person name="Wu L."/>
            <person name="Ma J."/>
        </authorList>
    </citation>
    <scope>NUCLEOTIDE SEQUENCE [LARGE SCALE GENOMIC DNA]</scope>
    <source>
        <strain evidence="2">KCTC 52232</strain>
    </source>
</reference>
<dbReference type="Gene3D" id="2.60.40.1930">
    <property type="match status" value="1"/>
</dbReference>
<dbReference type="SUPFAM" id="SSF49464">
    <property type="entry name" value="Carboxypeptidase regulatory domain-like"/>
    <property type="match status" value="1"/>
</dbReference>
<comment type="caution">
    <text evidence="1">The sequence shown here is derived from an EMBL/GenBank/DDBJ whole genome shotgun (WGS) entry which is preliminary data.</text>
</comment>
<name>A0ABW5XQX5_9SPHI</name>
<dbReference type="InterPro" id="IPR008969">
    <property type="entry name" value="CarboxyPept-like_regulatory"/>
</dbReference>
<dbReference type="EMBL" id="JBHUON010000017">
    <property type="protein sequence ID" value="MFD2865736.1"/>
    <property type="molecule type" value="Genomic_DNA"/>
</dbReference>
<proteinExistence type="predicted"/>
<dbReference type="RefSeq" id="WP_377128612.1">
    <property type="nucleotide sequence ID" value="NZ_JBHUON010000017.1"/>
</dbReference>
<gene>
    <name evidence="1" type="ORF">ACFSYC_13640</name>
</gene>
<protein>
    <submittedName>
        <fullName evidence="1">Carboxypeptidase-like regulatory domain-containing protein</fullName>
    </submittedName>
</protein>
<sequence length="706" mass="78510">MTVSRLSRGLIRRLKTYRKLVLKLALLCLLAGFVSFVPNADDPFEKLISNLQRWTDSIPQERVYLHMDKPYYALGDTIWFKGYVTIGSRHQLSALSGAVYVDFIDERDSLITKLKLPVTSGMVMGDFVLNDDLKEGNYRIRAYTQWMRNAGSDYFFDRTFAVGDLLSHNLVAKADYQYRDAGNKQVLTALLNFADDEGRALGERPLRYQIVINKKVVWAQNIKTDPLGSVSIKIDNSTNADLAGAYIRATIQGADKYQIVRNFPIKASLVQRDVQFFPESGNLVNGISSKVAFKAIGIDGLGINIKGTVVDDKGAKVAQFTTLHAGMGSFMLRTQAGKTYQAQVNFPDGSTKIIALPKAIDEGYILGVYQPGKDSLLVRIYASPAMQQSTLGLVAHTGGESVFASAVKVTGPVTSIWLDKKLFPTGIAQFTIFKNNAEPLNERIAFIRSRDLMQLTIKTDKEVYTSKEHIKIVVEAKDSKGNPTAGNFSVSVIDESKMPVEESKEHTIFSHILLKSDLKGYVEQPNYYFTKETDEVNRALDNLMLTQGYRRFTWKELDRAVNTKPAFEAESLGAKISGRVTTLTNKIVPGANVVLLSVISGTTKFTTADANGRFKFDGIFITDSIKFTVQARDKSNSNKVKVLLDAVPEIQMTKNISLGDVSTNISGTLKAYIDNGKKLDDIYEKTGQLDKVHRLREVRIKARDLS</sequence>
<dbReference type="Proteomes" id="UP001597601">
    <property type="component" value="Unassembled WGS sequence"/>
</dbReference>
<organism evidence="1 2">
    <name type="scientific">Mucilaginibacter antarcticus</name>
    <dbReference type="NCBI Taxonomy" id="1855725"/>
    <lineage>
        <taxon>Bacteria</taxon>
        <taxon>Pseudomonadati</taxon>
        <taxon>Bacteroidota</taxon>
        <taxon>Sphingobacteriia</taxon>
        <taxon>Sphingobacteriales</taxon>
        <taxon>Sphingobacteriaceae</taxon>
        <taxon>Mucilaginibacter</taxon>
    </lineage>
</organism>
<evidence type="ECO:0000313" key="1">
    <source>
        <dbReference type="EMBL" id="MFD2865736.1"/>
    </source>
</evidence>
<evidence type="ECO:0000313" key="2">
    <source>
        <dbReference type="Proteomes" id="UP001597601"/>
    </source>
</evidence>
<dbReference type="Pfam" id="PF13620">
    <property type="entry name" value="CarboxypepD_reg"/>
    <property type="match status" value="1"/>
</dbReference>
<accession>A0ABW5XQX5</accession>
<keyword evidence="2" id="KW-1185">Reference proteome</keyword>